<feature type="binding site" evidence="11">
    <location>
        <begin position="257"/>
        <end position="260"/>
    </location>
    <ligand>
        <name>GTP</name>
        <dbReference type="ChEBI" id="CHEBI:37565"/>
    </ligand>
</feature>
<dbReference type="GO" id="GO:0005525">
    <property type="term" value="F:GTP binding"/>
    <property type="evidence" value="ECO:0007669"/>
    <property type="project" value="UniProtKB-UniRule"/>
</dbReference>
<dbReference type="InterPro" id="IPR004125">
    <property type="entry name" value="Signal_recog_particle_SRP54_M"/>
</dbReference>
<dbReference type="EMBL" id="BJZO01000061">
    <property type="protein sequence ID" value="GEO82102.1"/>
    <property type="molecule type" value="Genomic_DNA"/>
</dbReference>
<keyword evidence="15" id="KW-1185">Reference proteome</keyword>
<dbReference type="PANTHER" id="PTHR11564:SF5">
    <property type="entry name" value="SIGNAL RECOGNITION PARTICLE SUBUNIT SRP54"/>
    <property type="match status" value="1"/>
</dbReference>
<name>A0A512H9I8_9PROT</name>
<dbReference type="EC" id="3.6.5.4" evidence="11"/>
<comment type="subunit">
    <text evidence="11">Part of the signal recognition particle protein translocation system, which is composed of SRP and FtsY. SRP is a ribonucleoprotein composed of Ffh and a 4.5S RNA molecule.</text>
</comment>
<evidence type="ECO:0000256" key="5">
    <source>
        <dbReference type="ARBA" id="ARBA00022801"/>
    </source>
</evidence>
<evidence type="ECO:0000256" key="3">
    <source>
        <dbReference type="ARBA" id="ARBA00022490"/>
    </source>
</evidence>
<feature type="domain" description="SRP54-type proteins GTP-binding" evidence="13">
    <location>
        <begin position="278"/>
        <end position="291"/>
    </location>
</feature>
<dbReference type="CDD" id="cd18539">
    <property type="entry name" value="SRP_G"/>
    <property type="match status" value="1"/>
</dbReference>
<feature type="binding site" evidence="11">
    <location>
        <begin position="199"/>
        <end position="203"/>
    </location>
    <ligand>
        <name>GTP</name>
        <dbReference type="ChEBI" id="CHEBI:37565"/>
    </ligand>
</feature>
<evidence type="ECO:0000256" key="9">
    <source>
        <dbReference type="ARBA" id="ARBA00023274"/>
    </source>
</evidence>
<dbReference type="SUPFAM" id="SSF47446">
    <property type="entry name" value="Signal peptide-binding domain"/>
    <property type="match status" value="1"/>
</dbReference>
<comment type="catalytic activity">
    <reaction evidence="10 11">
        <text>GTP + H2O = GDP + phosphate + H(+)</text>
        <dbReference type="Rhea" id="RHEA:19669"/>
        <dbReference type="ChEBI" id="CHEBI:15377"/>
        <dbReference type="ChEBI" id="CHEBI:15378"/>
        <dbReference type="ChEBI" id="CHEBI:37565"/>
        <dbReference type="ChEBI" id="CHEBI:43474"/>
        <dbReference type="ChEBI" id="CHEBI:58189"/>
        <dbReference type="EC" id="3.6.5.4"/>
    </reaction>
</comment>
<evidence type="ECO:0000256" key="4">
    <source>
        <dbReference type="ARBA" id="ARBA00022741"/>
    </source>
</evidence>
<dbReference type="InterPro" id="IPR036225">
    <property type="entry name" value="SRP/SRP_N"/>
</dbReference>
<comment type="similarity">
    <text evidence="2 11">Belongs to the GTP-binding SRP family. SRP54 subfamily.</text>
</comment>
<dbReference type="Gene3D" id="3.40.50.300">
    <property type="entry name" value="P-loop containing nucleotide triphosphate hydrolases"/>
    <property type="match status" value="1"/>
</dbReference>
<evidence type="ECO:0000256" key="1">
    <source>
        <dbReference type="ARBA" id="ARBA00004515"/>
    </source>
</evidence>
<protein>
    <recommendedName>
        <fullName evidence="11">Signal recognition particle protein</fullName>
        <ecNumber evidence="11">3.6.5.4</ecNumber>
    </recommendedName>
    <alternativeName>
        <fullName evidence="11">Fifty-four homolog</fullName>
    </alternativeName>
</protein>
<evidence type="ECO:0000256" key="8">
    <source>
        <dbReference type="ARBA" id="ARBA00023135"/>
    </source>
</evidence>
<comment type="caution">
    <text evidence="14">The sequence shown here is derived from an EMBL/GenBank/DDBJ whole genome shotgun (WGS) entry which is preliminary data.</text>
</comment>
<dbReference type="SMART" id="SM00962">
    <property type="entry name" value="SRP54"/>
    <property type="match status" value="1"/>
</dbReference>
<dbReference type="RefSeq" id="WP_147164116.1">
    <property type="nucleotide sequence ID" value="NZ_BJZO01000061.1"/>
</dbReference>
<dbReference type="GO" id="GO:0008312">
    <property type="term" value="F:7S RNA binding"/>
    <property type="evidence" value="ECO:0007669"/>
    <property type="project" value="InterPro"/>
</dbReference>
<dbReference type="GO" id="GO:0006614">
    <property type="term" value="P:SRP-dependent cotranslational protein targeting to membrane"/>
    <property type="evidence" value="ECO:0007669"/>
    <property type="project" value="InterPro"/>
</dbReference>
<evidence type="ECO:0000256" key="6">
    <source>
        <dbReference type="ARBA" id="ARBA00022884"/>
    </source>
</evidence>
<dbReference type="SMART" id="SM00963">
    <property type="entry name" value="SRP54_N"/>
    <property type="match status" value="1"/>
</dbReference>
<dbReference type="NCBIfam" id="TIGR00959">
    <property type="entry name" value="ffh"/>
    <property type="match status" value="1"/>
</dbReference>
<dbReference type="PROSITE" id="PS00300">
    <property type="entry name" value="SRP54"/>
    <property type="match status" value="1"/>
</dbReference>
<evidence type="ECO:0000256" key="7">
    <source>
        <dbReference type="ARBA" id="ARBA00023134"/>
    </source>
</evidence>
<keyword evidence="7 11" id="KW-0342">GTP-binding</keyword>
<dbReference type="InterPro" id="IPR004780">
    <property type="entry name" value="SRP"/>
</dbReference>
<dbReference type="Gene3D" id="1.10.260.30">
    <property type="entry name" value="Signal recognition particle, SRP54 subunit, M-domain"/>
    <property type="match status" value="1"/>
</dbReference>
<evidence type="ECO:0000313" key="15">
    <source>
        <dbReference type="Proteomes" id="UP000321567"/>
    </source>
</evidence>
<evidence type="ECO:0000313" key="14">
    <source>
        <dbReference type="EMBL" id="GEO82102.1"/>
    </source>
</evidence>
<dbReference type="Pfam" id="PF00448">
    <property type="entry name" value="SRP54"/>
    <property type="match status" value="1"/>
</dbReference>
<keyword evidence="8 11" id="KW-0733">Signal recognition particle</keyword>
<comment type="domain">
    <text evidence="11">Composed of three domains: the N-terminal N domain, which is responsible for interactions with the ribosome, the central G domain, which binds GTP, and the C-terminal M domain, which binds the RNA and the signal sequence of the RNC.</text>
</comment>
<dbReference type="GO" id="GO:0003924">
    <property type="term" value="F:GTPase activity"/>
    <property type="evidence" value="ECO:0007669"/>
    <property type="project" value="UniProtKB-UniRule"/>
</dbReference>
<keyword evidence="5 11" id="KW-0378">Hydrolase</keyword>
<dbReference type="HAMAP" id="MF_00306">
    <property type="entry name" value="SRP54"/>
    <property type="match status" value="1"/>
</dbReference>
<dbReference type="InterPro" id="IPR027417">
    <property type="entry name" value="P-loop_NTPase"/>
</dbReference>
<keyword evidence="6 11" id="KW-0694">RNA-binding</keyword>
<keyword evidence="3 11" id="KW-0963">Cytoplasm</keyword>
<dbReference type="InterPro" id="IPR036891">
    <property type="entry name" value="Signal_recog_part_SRP54_M_sf"/>
</dbReference>
<dbReference type="InterPro" id="IPR000897">
    <property type="entry name" value="SRP54_GTPase_dom"/>
</dbReference>
<dbReference type="InterPro" id="IPR022941">
    <property type="entry name" value="SRP54"/>
</dbReference>
<keyword evidence="4 11" id="KW-0547">Nucleotide-binding</keyword>
<evidence type="ECO:0000256" key="12">
    <source>
        <dbReference type="SAM" id="MobiDB-lite"/>
    </source>
</evidence>
<accession>A0A512H9I8</accession>
<dbReference type="Pfam" id="PF02978">
    <property type="entry name" value="SRP_SPB"/>
    <property type="match status" value="1"/>
</dbReference>
<evidence type="ECO:0000259" key="13">
    <source>
        <dbReference type="PROSITE" id="PS00300"/>
    </source>
</evidence>
<dbReference type="InterPro" id="IPR003593">
    <property type="entry name" value="AAA+_ATPase"/>
</dbReference>
<dbReference type="GO" id="GO:0005886">
    <property type="term" value="C:plasma membrane"/>
    <property type="evidence" value="ECO:0007669"/>
    <property type="project" value="UniProtKB-SubCell"/>
</dbReference>
<dbReference type="AlphaFoldDB" id="A0A512H9I8"/>
<reference evidence="14 15" key="1">
    <citation type="submission" date="2019-07" db="EMBL/GenBank/DDBJ databases">
        <title>Whole genome shotgun sequence of Rhodospirillum oryzae NBRC 107573.</title>
        <authorList>
            <person name="Hosoyama A."/>
            <person name="Uohara A."/>
            <person name="Ohji S."/>
            <person name="Ichikawa N."/>
        </authorList>
    </citation>
    <scope>NUCLEOTIDE SEQUENCE [LARGE SCALE GENOMIC DNA]</scope>
    <source>
        <strain evidence="14 15">NBRC 107573</strain>
    </source>
</reference>
<dbReference type="OrthoDB" id="9804720at2"/>
<dbReference type="Pfam" id="PF02881">
    <property type="entry name" value="SRP54_N"/>
    <property type="match status" value="1"/>
</dbReference>
<keyword evidence="9 11" id="KW-0687">Ribonucleoprotein</keyword>
<dbReference type="GO" id="GO:0048500">
    <property type="term" value="C:signal recognition particle"/>
    <property type="evidence" value="ECO:0007669"/>
    <property type="project" value="UniProtKB-UniRule"/>
</dbReference>
<dbReference type="SUPFAM" id="SSF52540">
    <property type="entry name" value="P-loop containing nucleoside triphosphate hydrolases"/>
    <property type="match status" value="1"/>
</dbReference>
<dbReference type="InterPro" id="IPR013822">
    <property type="entry name" value="Signal_recog_particl_SRP54_hlx"/>
</dbReference>
<comment type="function">
    <text evidence="11">Involved in targeting and insertion of nascent membrane proteins into the cytoplasmic membrane. Binds to the hydrophobic signal sequence of the ribosome-nascent chain (RNC) as it emerges from the ribosomes. The SRP-RNC complex is then targeted to the cytoplasmic membrane where it interacts with the SRP receptor FtsY. Interaction with FtsY leads to the transfer of the RNC complex to the Sec translocase for insertion into the membrane, the hydrolysis of GTP by both Ffh and FtsY, and the dissociation of the SRP-FtsY complex into the individual components.</text>
</comment>
<dbReference type="SUPFAM" id="SSF47364">
    <property type="entry name" value="Domain of the SRP/SRP receptor G-proteins"/>
    <property type="match status" value="1"/>
</dbReference>
<evidence type="ECO:0000256" key="10">
    <source>
        <dbReference type="ARBA" id="ARBA00048027"/>
    </source>
</evidence>
<dbReference type="Gene3D" id="1.20.120.140">
    <property type="entry name" value="Signal recognition particle SRP54, nucleotide-binding domain"/>
    <property type="match status" value="1"/>
</dbReference>
<sequence>MFEGLSGRLGDVFDKLTRRSSLSEGDVDAAMREVRLALLEADVALPVVKRFIADVKEKAIGQQVIRSVTPGQMVVKIVHDALVAMLAGPDGAAEPDPMALGLDIAQTPPVPILMVGLQGSGKTTTSAKIALRIKTRERKKVLLASLDVYRPAAQQQLAVLGEQTETDCLPIVPGQMPVEIAQRAMKEARAGGYDVVILDTAGRLHIDEALMAEVAAVREIVRPHETLLVTDAMTGQDAVTIASEFNEKVGITGIVLTRVDGDSRGGAALSMRAVTGVPVKLMGMGEKMDALDAFHPERVAGRILGMGDIVSLVEKAAQTIEVEDAERLAQRLAEGQWDMNDLLGQLRQIKRMGDVKGLLGMMPGINKMQRQLAEAQVDNKVIDHQEAIILSMTAKERRNPDLIKASRKKRIAAGSGTTVPEINRLLKQHEQMAMVMKRIKKMGGRKGLMNLLKDMDGPEGPDMGALARALGGPATPGGLPPRLATRGGKRKR</sequence>
<dbReference type="PANTHER" id="PTHR11564">
    <property type="entry name" value="SIGNAL RECOGNITION PARTICLE 54K PROTEIN SRP54"/>
    <property type="match status" value="1"/>
</dbReference>
<feature type="compositionally biased region" description="Low complexity" evidence="12">
    <location>
        <begin position="464"/>
        <end position="484"/>
    </location>
</feature>
<dbReference type="SMART" id="SM00382">
    <property type="entry name" value="AAA"/>
    <property type="match status" value="1"/>
</dbReference>
<feature type="region of interest" description="Disordered" evidence="12">
    <location>
        <begin position="458"/>
        <end position="492"/>
    </location>
</feature>
<organism evidence="14 15">
    <name type="scientific">Pararhodospirillum oryzae</name>
    <dbReference type="NCBI Taxonomy" id="478448"/>
    <lineage>
        <taxon>Bacteria</taxon>
        <taxon>Pseudomonadati</taxon>
        <taxon>Pseudomonadota</taxon>
        <taxon>Alphaproteobacteria</taxon>
        <taxon>Rhodospirillales</taxon>
        <taxon>Rhodospirillaceae</taxon>
        <taxon>Pararhodospirillum</taxon>
    </lineage>
</organism>
<dbReference type="Proteomes" id="UP000321567">
    <property type="component" value="Unassembled WGS sequence"/>
</dbReference>
<evidence type="ECO:0000256" key="2">
    <source>
        <dbReference type="ARBA" id="ARBA00005450"/>
    </source>
</evidence>
<feature type="binding site" evidence="11">
    <location>
        <begin position="116"/>
        <end position="123"/>
    </location>
    <ligand>
        <name>GTP</name>
        <dbReference type="ChEBI" id="CHEBI:37565"/>
    </ligand>
</feature>
<comment type="subcellular location">
    <subcellularLocation>
        <location evidence="1">Cell inner membrane</location>
        <topology evidence="1">Peripheral membrane protein</topology>
        <orientation evidence="1">Cytoplasmic side</orientation>
    </subcellularLocation>
    <subcellularLocation>
        <location evidence="11">Cytoplasm</location>
    </subcellularLocation>
    <text evidence="11">The SRP-RNC complex is targeted to the cytoplasmic membrane.</text>
</comment>
<proteinExistence type="inferred from homology"/>
<dbReference type="InterPro" id="IPR042101">
    <property type="entry name" value="SRP54_N_sf"/>
</dbReference>
<evidence type="ECO:0000256" key="11">
    <source>
        <dbReference type="HAMAP-Rule" id="MF_00306"/>
    </source>
</evidence>
<gene>
    <name evidence="11 14" type="primary">ffh</name>
    <name evidence="14" type="ORF">ROR02_22330</name>
</gene>